<dbReference type="Pfam" id="PF22696">
    <property type="entry name" value="Putative_PNPOx_2"/>
    <property type="match status" value="1"/>
</dbReference>
<dbReference type="STRING" id="33960.TY91_01720"/>
<comment type="caution">
    <text evidence="2">The sequence shown here is derived from an EMBL/GenBank/DDBJ whole genome shotgun (WGS) entry which is preliminary data.</text>
</comment>
<dbReference type="RefSeq" id="WP_056995994.1">
    <property type="nucleotide sequence ID" value="NZ_AYYR01000009.1"/>
</dbReference>
<sequence>MDAEKELTRILNDGQQVAVATLTEDAQSPDVRIVIFDYDSKNHQLIFSTVNGSPKTVEISTHATGAFTTIPAGNQDVVRAKNVTIKKLAATDEIESAYYDKFPFARKMADNHAFYGLAFTTAEVSANGETATVTF</sequence>
<dbReference type="InterPro" id="IPR055196">
    <property type="entry name" value="Putative_PNPOx_2"/>
</dbReference>
<evidence type="ECO:0000259" key="1">
    <source>
        <dbReference type="Pfam" id="PF22696"/>
    </source>
</evidence>
<gene>
    <name evidence="2" type="ORF">FC82_GL002936</name>
</gene>
<organism evidence="2 3">
    <name type="scientific">Secundilactobacillus collinoides DSM 20515 = JCM 1123</name>
    <dbReference type="NCBI Taxonomy" id="1423733"/>
    <lineage>
        <taxon>Bacteria</taxon>
        <taxon>Bacillati</taxon>
        <taxon>Bacillota</taxon>
        <taxon>Bacilli</taxon>
        <taxon>Lactobacillales</taxon>
        <taxon>Lactobacillaceae</taxon>
        <taxon>Secundilactobacillus</taxon>
    </lineage>
</organism>
<dbReference type="EMBL" id="AYYR01000009">
    <property type="protein sequence ID" value="KRM77578.1"/>
    <property type="molecule type" value="Genomic_DNA"/>
</dbReference>
<protein>
    <recommendedName>
        <fullName evidence="1">Pyridoxamine 5'-phosphate oxidase-like domain-containing protein</fullName>
    </recommendedName>
</protein>
<evidence type="ECO:0000313" key="3">
    <source>
        <dbReference type="Proteomes" id="UP000051845"/>
    </source>
</evidence>
<dbReference type="SUPFAM" id="SSF50475">
    <property type="entry name" value="FMN-binding split barrel"/>
    <property type="match status" value="1"/>
</dbReference>
<dbReference type="Proteomes" id="UP000051845">
    <property type="component" value="Unassembled WGS sequence"/>
</dbReference>
<evidence type="ECO:0000313" key="2">
    <source>
        <dbReference type="EMBL" id="KRM77578.1"/>
    </source>
</evidence>
<proteinExistence type="predicted"/>
<feature type="domain" description="Pyridoxamine 5'-phosphate oxidase-like" evidence="1">
    <location>
        <begin position="15"/>
        <end position="107"/>
    </location>
</feature>
<dbReference type="InterPro" id="IPR012349">
    <property type="entry name" value="Split_barrel_FMN-bd"/>
</dbReference>
<name>A0A0R2BEV7_SECCO</name>
<accession>A0A0R2BEV7</accession>
<dbReference type="Gene3D" id="2.30.110.10">
    <property type="entry name" value="Electron Transport, Fmn-binding Protein, Chain A"/>
    <property type="match status" value="1"/>
</dbReference>
<dbReference type="AlphaFoldDB" id="A0A0R2BEV7"/>
<reference evidence="2 3" key="1">
    <citation type="journal article" date="2015" name="Genome Announc.">
        <title>Expanding the biotechnology potential of lactobacilli through comparative genomics of 213 strains and associated genera.</title>
        <authorList>
            <person name="Sun Z."/>
            <person name="Harris H.M."/>
            <person name="McCann A."/>
            <person name="Guo C."/>
            <person name="Argimon S."/>
            <person name="Zhang W."/>
            <person name="Yang X."/>
            <person name="Jeffery I.B."/>
            <person name="Cooney J.C."/>
            <person name="Kagawa T.F."/>
            <person name="Liu W."/>
            <person name="Song Y."/>
            <person name="Salvetti E."/>
            <person name="Wrobel A."/>
            <person name="Rasinkangas P."/>
            <person name="Parkhill J."/>
            <person name="Rea M.C."/>
            <person name="O'Sullivan O."/>
            <person name="Ritari J."/>
            <person name="Douillard F.P."/>
            <person name="Paul Ross R."/>
            <person name="Yang R."/>
            <person name="Briner A.E."/>
            <person name="Felis G.E."/>
            <person name="de Vos W.M."/>
            <person name="Barrangou R."/>
            <person name="Klaenhammer T.R."/>
            <person name="Caufield P.W."/>
            <person name="Cui Y."/>
            <person name="Zhang H."/>
            <person name="O'Toole P.W."/>
        </authorList>
    </citation>
    <scope>NUCLEOTIDE SEQUENCE [LARGE SCALE GENOMIC DNA]</scope>
    <source>
        <strain evidence="2 3">DSM 20515</strain>
    </source>
</reference>
<dbReference type="PATRIC" id="fig|1423733.4.peg.3062"/>